<keyword evidence="2" id="KW-1185">Reference proteome</keyword>
<dbReference type="OrthoDB" id="10479518at2759"/>
<protein>
    <submittedName>
        <fullName evidence="1">Uncharacterized protein</fullName>
    </submittedName>
</protein>
<comment type="caution">
    <text evidence="1">The sequence shown here is derived from an EMBL/GenBank/DDBJ whole genome shotgun (WGS) entry which is preliminary data.</text>
</comment>
<evidence type="ECO:0000313" key="1">
    <source>
        <dbReference type="EMBL" id="TQV90274.1"/>
    </source>
</evidence>
<dbReference type="AlphaFoldDB" id="A0A545ULD9"/>
<dbReference type="EMBL" id="SPUK01000029">
    <property type="protein sequence ID" value="TQV90274.1"/>
    <property type="molecule type" value="Genomic_DNA"/>
</dbReference>
<dbReference type="Proteomes" id="UP000315783">
    <property type="component" value="Unassembled WGS sequence"/>
</dbReference>
<sequence length="416" mass="46941">MALLHDRRVTAKQQKACARFVAAGFFKNPITTQVWYSSHYGRRTLQNRSGESLPDFGARYNDADGPRNFLRDWQQFCTALEDPSHKLRAILDGVLYLTSRVTRNSVEDLRSEALKFFDAHESRRDLETVLRNEFPPGEILSLGAWDSPRLCFAAEGSATLGLPDLIARIVRRYTAADRSAQLLALDGDHGLRTLNGFTRSWMGSCLLSSDPRQQLVEFSEGVTFLIEAYTGKPSALCGRVKIRVHGATPCLGHYLGMAQLTAAVGVGLMQAFIESDARHTERDLRRTKYARLYVPPKRQASCEVGLLAMVIAVRDEFQASLSKLLDRFDRAAGATDADHHRWELEWCLGRRLMDRVRQTNLPCARAVTWDYQPDRLVKSGDGVVKRYIVVKVLFRDPTIDVNTLRGSANDVIAYWF</sequence>
<reference evidence="1 2" key="1">
    <citation type="journal article" date="2019" name="Appl. Microbiol. Biotechnol.">
        <title>Genome sequence of Isaria javanica and comparative genome analysis insights into family S53 peptidase evolution in fungal entomopathogens.</title>
        <authorList>
            <person name="Lin R."/>
            <person name="Zhang X."/>
            <person name="Xin B."/>
            <person name="Zou M."/>
            <person name="Gao Y."/>
            <person name="Qin F."/>
            <person name="Hu Q."/>
            <person name="Xie B."/>
            <person name="Cheng X."/>
        </authorList>
    </citation>
    <scope>NUCLEOTIDE SEQUENCE [LARGE SCALE GENOMIC DNA]</scope>
    <source>
        <strain evidence="1 2">IJ1G</strain>
    </source>
</reference>
<proteinExistence type="predicted"/>
<evidence type="ECO:0000313" key="2">
    <source>
        <dbReference type="Proteomes" id="UP000315783"/>
    </source>
</evidence>
<name>A0A545ULD9_9HYPO</name>
<accession>A0A545ULD9</accession>
<organism evidence="1 2">
    <name type="scientific">Cordyceps javanica</name>
    <dbReference type="NCBI Taxonomy" id="43265"/>
    <lineage>
        <taxon>Eukaryota</taxon>
        <taxon>Fungi</taxon>
        <taxon>Dikarya</taxon>
        <taxon>Ascomycota</taxon>
        <taxon>Pezizomycotina</taxon>
        <taxon>Sordariomycetes</taxon>
        <taxon>Hypocreomycetidae</taxon>
        <taxon>Hypocreales</taxon>
        <taxon>Cordycipitaceae</taxon>
        <taxon>Cordyceps</taxon>
    </lineage>
</organism>
<gene>
    <name evidence="1" type="ORF">IF1G_11033</name>
</gene>